<sequence>MQTLQAEECFHIHDCVIIFKVPLRCILKP</sequence>
<name>A0A0E9S4G0_ANGAN</name>
<protein>
    <submittedName>
        <fullName evidence="1">Uncharacterized protein</fullName>
    </submittedName>
</protein>
<reference evidence="1" key="2">
    <citation type="journal article" date="2015" name="Fish Shellfish Immunol.">
        <title>Early steps in the European eel (Anguilla anguilla)-Vibrio vulnificus interaction in the gills: Role of the RtxA13 toxin.</title>
        <authorList>
            <person name="Callol A."/>
            <person name="Pajuelo D."/>
            <person name="Ebbesson L."/>
            <person name="Teles M."/>
            <person name="MacKenzie S."/>
            <person name="Amaro C."/>
        </authorList>
    </citation>
    <scope>NUCLEOTIDE SEQUENCE</scope>
</reference>
<evidence type="ECO:0000313" key="1">
    <source>
        <dbReference type="EMBL" id="JAH35550.1"/>
    </source>
</evidence>
<dbReference type="AlphaFoldDB" id="A0A0E9S4G0"/>
<proteinExistence type="predicted"/>
<reference evidence="1" key="1">
    <citation type="submission" date="2014-11" db="EMBL/GenBank/DDBJ databases">
        <authorList>
            <person name="Amaro Gonzalez C."/>
        </authorList>
    </citation>
    <scope>NUCLEOTIDE SEQUENCE</scope>
</reference>
<dbReference type="EMBL" id="GBXM01073027">
    <property type="protein sequence ID" value="JAH35550.1"/>
    <property type="molecule type" value="Transcribed_RNA"/>
</dbReference>
<accession>A0A0E9S4G0</accession>
<organism evidence="1">
    <name type="scientific">Anguilla anguilla</name>
    <name type="common">European freshwater eel</name>
    <name type="synonym">Muraena anguilla</name>
    <dbReference type="NCBI Taxonomy" id="7936"/>
    <lineage>
        <taxon>Eukaryota</taxon>
        <taxon>Metazoa</taxon>
        <taxon>Chordata</taxon>
        <taxon>Craniata</taxon>
        <taxon>Vertebrata</taxon>
        <taxon>Euteleostomi</taxon>
        <taxon>Actinopterygii</taxon>
        <taxon>Neopterygii</taxon>
        <taxon>Teleostei</taxon>
        <taxon>Anguilliformes</taxon>
        <taxon>Anguillidae</taxon>
        <taxon>Anguilla</taxon>
    </lineage>
</organism>